<keyword evidence="2" id="KW-0646">Protease inhibitor</keyword>
<keyword evidence="5" id="KW-0882">Thioester bond</keyword>
<keyword evidence="4" id="KW-0722">Serine protease inhibitor</keyword>
<keyword evidence="3" id="KW-0732">Signal</keyword>
<dbReference type="InterPro" id="IPR014756">
    <property type="entry name" value="Ig_E-set"/>
</dbReference>
<dbReference type="Pfam" id="PF07678">
    <property type="entry name" value="TED_complement"/>
    <property type="match status" value="1"/>
</dbReference>
<dbReference type="Pfam" id="PF07677">
    <property type="entry name" value="A2M_recep"/>
    <property type="match status" value="1"/>
</dbReference>
<dbReference type="Gene3D" id="2.60.40.10">
    <property type="entry name" value="Immunoglobulins"/>
    <property type="match status" value="1"/>
</dbReference>
<dbReference type="PANTHER" id="PTHR11412">
    <property type="entry name" value="MACROGLOBULIN / COMPLEMENT"/>
    <property type="match status" value="1"/>
</dbReference>
<evidence type="ECO:0000259" key="8">
    <source>
        <dbReference type="SMART" id="SM01361"/>
    </source>
</evidence>
<dbReference type="InterPro" id="IPR036595">
    <property type="entry name" value="A-macroglobulin_rcpt-bd_sf"/>
</dbReference>
<evidence type="ECO:0000256" key="2">
    <source>
        <dbReference type="ARBA" id="ARBA00022690"/>
    </source>
</evidence>
<dbReference type="SUPFAM" id="SSF81296">
    <property type="entry name" value="E set domains"/>
    <property type="match status" value="1"/>
</dbReference>
<dbReference type="Gene3D" id="2.60.40.690">
    <property type="entry name" value="Alpha-macroglobulin, receptor-binding domain"/>
    <property type="match status" value="1"/>
</dbReference>
<keyword evidence="10" id="KW-1185">Reference proteome</keyword>
<dbReference type="InterPro" id="IPR047565">
    <property type="entry name" value="Alpha-macroglob_thiol-ester_cl"/>
</dbReference>
<feature type="domain" description="Alpha-macroglobulin receptor-binding" evidence="8">
    <location>
        <begin position="892"/>
        <end position="976"/>
    </location>
</feature>
<dbReference type="InterPro" id="IPR001599">
    <property type="entry name" value="Macroglobln_a2"/>
</dbReference>
<dbReference type="InterPro" id="IPR009048">
    <property type="entry name" value="A-macroglobulin_rcpt-bd"/>
</dbReference>
<dbReference type="InterPro" id="IPR008930">
    <property type="entry name" value="Terpenoid_cyclase/PrenylTrfase"/>
</dbReference>
<dbReference type="GO" id="GO:0004867">
    <property type="term" value="F:serine-type endopeptidase inhibitor activity"/>
    <property type="evidence" value="ECO:0007669"/>
    <property type="project" value="UniProtKB-KW"/>
</dbReference>
<protein>
    <submittedName>
        <fullName evidence="9">Uncharacterized protein</fullName>
    </submittedName>
</protein>
<evidence type="ECO:0000259" key="7">
    <source>
        <dbReference type="SMART" id="SM01360"/>
    </source>
</evidence>
<dbReference type="SUPFAM" id="SSF48239">
    <property type="entry name" value="Terpenoid cyclases/Protein prenyltransferases"/>
    <property type="match status" value="1"/>
</dbReference>
<dbReference type="Gene3D" id="2.60.120.1540">
    <property type="match status" value="1"/>
</dbReference>
<comment type="similarity">
    <text evidence="1">Belongs to the protease inhibitor I39 (alpha-2-macroglobulin) family.</text>
</comment>
<dbReference type="Proteomes" id="UP001519460">
    <property type="component" value="Unassembled WGS sequence"/>
</dbReference>
<dbReference type="SUPFAM" id="SSF49410">
    <property type="entry name" value="Alpha-macroglobulin receptor domain"/>
    <property type="match status" value="1"/>
</dbReference>
<dbReference type="PANTHER" id="PTHR11412:SF136">
    <property type="entry name" value="CD109 ANTIGEN"/>
    <property type="match status" value="1"/>
</dbReference>
<dbReference type="AlphaFoldDB" id="A0ABD0LZM0"/>
<dbReference type="PROSITE" id="PS00477">
    <property type="entry name" value="ALPHA_2_MACROGLOBULIN"/>
    <property type="match status" value="1"/>
</dbReference>
<dbReference type="Pfam" id="PF00207">
    <property type="entry name" value="A2M"/>
    <property type="match status" value="1"/>
</dbReference>
<accession>A0ABD0LZM0</accession>
<feature type="non-terminal residue" evidence="9">
    <location>
        <position position="1"/>
    </location>
</feature>
<dbReference type="EMBL" id="JACVVK020000014">
    <property type="protein sequence ID" value="KAK7504616.1"/>
    <property type="molecule type" value="Genomic_DNA"/>
</dbReference>
<dbReference type="Gene3D" id="1.50.10.20">
    <property type="match status" value="1"/>
</dbReference>
<dbReference type="Gene3D" id="2.20.130.20">
    <property type="match status" value="1"/>
</dbReference>
<name>A0ABD0LZM0_9CAEN</name>
<sequence>DVGIEILSDVDLLGQDVQPPIMYDDVMFAFAGVEAMDYSGCWFRDFVCLMLIFSDKMFQYMETLVKWLGLHFWTQLPGAGIEILSDVAFREAELVYPEIMYDEMRFPYLGQILMDAGIEILSDLAIKEAESFQVMYDEIIPLHAPALPEVDYDELDLVEEDINATGIDILSDAAIQQTEPDHMLYYEFAFDMDYALADYHYDEGAIHGAAEGQAPPPVNAGSGAGGAVAPVKTVRKDFSDTWLFERVTTDQYGMQQLVKKLPDSITSWVISGFAIRDNSELAVTDTPYELQAFNPFFVTLNLPYSIRRGERFELRATVFNYLSEDRKVKISLTPTSDFEIRGEKMFEIDVKDGNAASSVFIIVANKVGTITLSVQAESAPHIDVVIKTLIVRPEGIERMRAITFPVILTTEQPEFEQDVMLDFSPWTLADVVSDSRRAMVTVTADMMGNALDNMENLLRVPTGCGEQNMITTVPNIFALKYLTAINDIPSGFEEKALEHISRGYQRETGDYRWSNGGYSAFGKSDDNPSTWLTAFVLRSFSQAKEFIGSKHPEYNEMLSTAVQYLLSTQGSDGSFRENGRVIHTEMTGGSAGGEGLSVYVTICLLEAKKLQVPVDAGSLSKAVAYVRTVYNNRKNNPKDKLYLAALLSYAMALDNTIVPGGAEMLLNGITVNSITHGSALSQDVQDVAPWLKTEEEEEKPSPPVVMPYYHRKPPGPSDIEITAYVLLAYNELNKFDVGRDIVLWLQGQQNSDGGFSSTQDTVMALQAISEYAASFRVNDQSATVSVQALEPSGQAEKTYTINSNNALLLRYIELPDETNKVRLRVTGNMNSLAVVKVVWYFYTAPGTKEPPTNGGSVDLTKITLTTATKKLRAGFHEVRTCFRPEAGFSNSNTMMYLELQKPSGCMMEDLEQARKDNSIVVRLEEKDDVVQMYMNELTDNCVTVNLEEVVPVENRQPGNAILMAYYDPDTKAEVKVEIEDSALICEGNSCKPCPNGDCTSSATTPTSLGRLALAACVCLLLSLVLSV</sequence>
<evidence type="ECO:0000313" key="9">
    <source>
        <dbReference type="EMBL" id="KAK7504616.1"/>
    </source>
</evidence>
<dbReference type="SMART" id="SM01360">
    <property type="entry name" value="A2M"/>
    <property type="match status" value="1"/>
</dbReference>
<dbReference type="InterPro" id="IPR019742">
    <property type="entry name" value="MacrogloblnA2_CS"/>
</dbReference>
<dbReference type="InterPro" id="IPR013783">
    <property type="entry name" value="Ig-like_fold"/>
</dbReference>
<reference evidence="9 10" key="1">
    <citation type="journal article" date="2023" name="Sci. Data">
        <title>Genome assembly of the Korean intertidal mud-creeper Batillaria attramentaria.</title>
        <authorList>
            <person name="Patra A.K."/>
            <person name="Ho P.T."/>
            <person name="Jun S."/>
            <person name="Lee S.J."/>
            <person name="Kim Y."/>
            <person name="Won Y.J."/>
        </authorList>
    </citation>
    <scope>NUCLEOTIDE SEQUENCE [LARGE SCALE GENOMIC DNA]</scope>
    <source>
        <strain evidence="9">Wonlab-2016</strain>
    </source>
</reference>
<dbReference type="InterPro" id="IPR011626">
    <property type="entry name" value="Alpha-macroglobulin_TED"/>
</dbReference>
<keyword evidence="6" id="KW-1015">Disulfide bond</keyword>
<dbReference type="InterPro" id="IPR050473">
    <property type="entry name" value="A2M/Complement_sys"/>
</dbReference>
<proteinExistence type="inferred from homology"/>
<gene>
    <name evidence="9" type="ORF">BaRGS_00004102</name>
</gene>
<organism evidence="9 10">
    <name type="scientific">Batillaria attramentaria</name>
    <dbReference type="NCBI Taxonomy" id="370345"/>
    <lineage>
        <taxon>Eukaryota</taxon>
        <taxon>Metazoa</taxon>
        <taxon>Spiralia</taxon>
        <taxon>Lophotrochozoa</taxon>
        <taxon>Mollusca</taxon>
        <taxon>Gastropoda</taxon>
        <taxon>Caenogastropoda</taxon>
        <taxon>Sorbeoconcha</taxon>
        <taxon>Cerithioidea</taxon>
        <taxon>Batillariidae</taxon>
        <taxon>Batillaria</taxon>
    </lineage>
</organism>
<evidence type="ECO:0000256" key="5">
    <source>
        <dbReference type="ARBA" id="ARBA00022966"/>
    </source>
</evidence>
<feature type="domain" description="Alpha-2-macroglobulin" evidence="7">
    <location>
        <begin position="241"/>
        <end position="332"/>
    </location>
</feature>
<dbReference type="SMART" id="SM01361">
    <property type="entry name" value="A2M_recep"/>
    <property type="match status" value="1"/>
</dbReference>
<evidence type="ECO:0000256" key="6">
    <source>
        <dbReference type="ARBA" id="ARBA00023157"/>
    </source>
</evidence>
<evidence type="ECO:0000256" key="3">
    <source>
        <dbReference type="ARBA" id="ARBA00022729"/>
    </source>
</evidence>
<evidence type="ECO:0000256" key="4">
    <source>
        <dbReference type="ARBA" id="ARBA00022900"/>
    </source>
</evidence>
<evidence type="ECO:0000256" key="1">
    <source>
        <dbReference type="ARBA" id="ARBA00010952"/>
    </source>
</evidence>
<dbReference type="SMART" id="SM01419">
    <property type="entry name" value="Thiol-ester_cl"/>
    <property type="match status" value="1"/>
</dbReference>
<evidence type="ECO:0000313" key="10">
    <source>
        <dbReference type="Proteomes" id="UP001519460"/>
    </source>
</evidence>
<comment type="caution">
    <text evidence="9">The sequence shown here is derived from an EMBL/GenBank/DDBJ whole genome shotgun (WGS) entry which is preliminary data.</text>
</comment>